<dbReference type="Gene3D" id="1.10.10.10">
    <property type="entry name" value="Winged helix-like DNA-binding domain superfamily/Winged helix DNA-binding domain"/>
    <property type="match status" value="1"/>
</dbReference>
<evidence type="ECO:0000259" key="4">
    <source>
        <dbReference type="PROSITE" id="PS50949"/>
    </source>
</evidence>
<dbReference type="EMBL" id="WIXI01000043">
    <property type="protein sequence ID" value="MQY46976.1"/>
    <property type="molecule type" value="Genomic_DNA"/>
</dbReference>
<organism evidence="5 6">
    <name type="scientific">Endobacterium cereale</name>
    <dbReference type="NCBI Taxonomy" id="2663029"/>
    <lineage>
        <taxon>Bacteria</taxon>
        <taxon>Pseudomonadati</taxon>
        <taxon>Pseudomonadota</taxon>
        <taxon>Alphaproteobacteria</taxon>
        <taxon>Hyphomicrobiales</taxon>
        <taxon>Rhizobiaceae</taxon>
        <taxon>Endobacterium</taxon>
    </lineage>
</organism>
<sequence length="209" mass="23827">MTEPVVITEIDVMPDVTQLILQDIQSGIYAPGAWLKQIDLENRYGRGRNEIRRALDRLALKRVVVHVPNRGYHVYQSDGQQWDDIAEIRIMLETGITAKVIACATVADIANLRDLALKFQDLTVSGTLLELYEANLSFHRAYVDLAGNEELHTVIAELRQRTSSAPVSQWHTRTRVEMSAMQHCRMVDCIEAGNEPELKRLIEQHIRQN</sequence>
<dbReference type="PROSITE" id="PS50949">
    <property type="entry name" value="HTH_GNTR"/>
    <property type="match status" value="1"/>
</dbReference>
<dbReference type="AlphaFoldDB" id="A0A6A8ACN2"/>
<dbReference type="PANTHER" id="PTHR43537:SF5">
    <property type="entry name" value="UXU OPERON TRANSCRIPTIONAL REGULATOR"/>
    <property type="match status" value="1"/>
</dbReference>
<dbReference type="Pfam" id="PF07729">
    <property type="entry name" value="FCD"/>
    <property type="match status" value="1"/>
</dbReference>
<dbReference type="InterPro" id="IPR036390">
    <property type="entry name" value="WH_DNA-bd_sf"/>
</dbReference>
<accession>A0A6A8ACN2</accession>
<dbReference type="SMART" id="SM00345">
    <property type="entry name" value="HTH_GNTR"/>
    <property type="match status" value="1"/>
</dbReference>
<evidence type="ECO:0000313" key="5">
    <source>
        <dbReference type="EMBL" id="MQY46976.1"/>
    </source>
</evidence>
<evidence type="ECO:0000256" key="1">
    <source>
        <dbReference type="ARBA" id="ARBA00023015"/>
    </source>
</evidence>
<reference evidence="5 6" key="1">
    <citation type="submission" date="2019-11" db="EMBL/GenBank/DDBJ databases">
        <title>Genome analysis of Rhizobacterium cereale a novel genus and species isolated from maize roots in North Spain.</title>
        <authorList>
            <person name="Menendez E."/>
            <person name="Flores-Felix J.D."/>
            <person name="Ramirez-Bahena M.-H."/>
            <person name="Igual J.M."/>
            <person name="Garcia-Fraile P."/>
            <person name="Peix A."/>
            <person name="Velazquez E."/>
        </authorList>
    </citation>
    <scope>NUCLEOTIDE SEQUENCE [LARGE SCALE GENOMIC DNA]</scope>
    <source>
        <strain evidence="5 6">RZME27</strain>
    </source>
</reference>
<gene>
    <name evidence="5" type="ORF">GAO09_13140</name>
</gene>
<keyword evidence="3" id="KW-0804">Transcription</keyword>
<dbReference type="Pfam" id="PF00392">
    <property type="entry name" value="GntR"/>
    <property type="match status" value="1"/>
</dbReference>
<name>A0A6A8ACN2_9HYPH</name>
<dbReference type="RefSeq" id="WP_153354459.1">
    <property type="nucleotide sequence ID" value="NZ_JAYKOO010000002.1"/>
</dbReference>
<keyword evidence="6" id="KW-1185">Reference proteome</keyword>
<feature type="domain" description="HTH gntR-type" evidence="4">
    <location>
        <begin position="10"/>
        <end position="77"/>
    </location>
</feature>
<dbReference type="Gene3D" id="1.20.120.530">
    <property type="entry name" value="GntR ligand-binding domain-like"/>
    <property type="match status" value="1"/>
</dbReference>
<dbReference type="GO" id="GO:0003677">
    <property type="term" value="F:DNA binding"/>
    <property type="evidence" value="ECO:0007669"/>
    <property type="project" value="UniProtKB-KW"/>
</dbReference>
<dbReference type="InterPro" id="IPR011711">
    <property type="entry name" value="GntR_C"/>
</dbReference>
<dbReference type="SUPFAM" id="SSF48008">
    <property type="entry name" value="GntR ligand-binding domain-like"/>
    <property type="match status" value="1"/>
</dbReference>
<keyword evidence="1" id="KW-0805">Transcription regulation</keyword>
<dbReference type="Proteomes" id="UP000435138">
    <property type="component" value="Unassembled WGS sequence"/>
</dbReference>
<dbReference type="SMART" id="SM00895">
    <property type="entry name" value="FCD"/>
    <property type="match status" value="1"/>
</dbReference>
<protein>
    <submittedName>
        <fullName evidence="5">FCD domain-containing protein</fullName>
    </submittedName>
</protein>
<evidence type="ECO:0000256" key="3">
    <source>
        <dbReference type="ARBA" id="ARBA00023163"/>
    </source>
</evidence>
<dbReference type="PANTHER" id="PTHR43537">
    <property type="entry name" value="TRANSCRIPTIONAL REGULATOR, GNTR FAMILY"/>
    <property type="match status" value="1"/>
</dbReference>
<evidence type="ECO:0000313" key="6">
    <source>
        <dbReference type="Proteomes" id="UP000435138"/>
    </source>
</evidence>
<dbReference type="SUPFAM" id="SSF46785">
    <property type="entry name" value="Winged helix' DNA-binding domain"/>
    <property type="match status" value="1"/>
</dbReference>
<proteinExistence type="predicted"/>
<dbReference type="InterPro" id="IPR036388">
    <property type="entry name" value="WH-like_DNA-bd_sf"/>
</dbReference>
<dbReference type="InterPro" id="IPR008920">
    <property type="entry name" value="TF_FadR/GntR_C"/>
</dbReference>
<comment type="caution">
    <text evidence="5">The sequence shown here is derived from an EMBL/GenBank/DDBJ whole genome shotgun (WGS) entry which is preliminary data.</text>
</comment>
<evidence type="ECO:0000256" key="2">
    <source>
        <dbReference type="ARBA" id="ARBA00023125"/>
    </source>
</evidence>
<dbReference type="GO" id="GO:0003700">
    <property type="term" value="F:DNA-binding transcription factor activity"/>
    <property type="evidence" value="ECO:0007669"/>
    <property type="project" value="InterPro"/>
</dbReference>
<keyword evidence="2" id="KW-0238">DNA-binding</keyword>
<dbReference type="InterPro" id="IPR000524">
    <property type="entry name" value="Tscrpt_reg_HTH_GntR"/>
</dbReference>